<dbReference type="Proteomes" id="UP000824093">
    <property type="component" value="Unassembled WGS sequence"/>
</dbReference>
<dbReference type="Pfam" id="PF01966">
    <property type="entry name" value="HD"/>
    <property type="match status" value="1"/>
</dbReference>
<dbReference type="InterPro" id="IPR006675">
    <property type="entry name" value="HDIG_dom"/>
</dbReference>
<dbReference type="EMBL" id="DVNH01000041">
    <property type="protein sequence ID" value="HIU52027.1"/>
    <property type="molecule type" value="Genomic_DNA"/>
</dbReference>
<dbReference type="NCBIfam" id="TIGR00277">
    <property type="entry name" value="HDIG"/>
    <property type="match status" value="1"/>
</dbReference>
<accession>A0A9D1SA05</accession>
<gene>
    <name evidence="2" type="ORF">IAB70_05375</name>
</gene>
<dbReference type="CDD" id="cd00077">
    <property type="entry name" value="HDc"/>
    <property type="match status" value="1"/>
</dbReference>
<protein>
    <submittedName>
        <fullName evidence="2">HD domain-containing protein</fullName>
    </submittedName>
</protein>
<name>A0A9D1SA05_9FIRM</name>
<sequence>MININKAKLAFKEYVSHYNENDAKIQLKIRHTYKVVDVSEYIGKALGLNDEEVELAKLIALLHDIGRFEQIKVTDSFIDFKGFDHADYGVKLLFEDGAIRKFIEEETYDSIIYTAIKNHNKYEIEQELSGEKLLQSKIIRDSDKTDIFRVVIEEVNPNMQLTSKENLKKDIISDETYEQLKSYKLIQSDKVKTELDSYLKTIAYPFNYYFIPGLKIVKEKEYINQLINPEEYEKQETKRRLTVIKNMVNHYIEEKIK</sequence>
<dbReference type="InterPro" id="IPR006674">
    <property type="entry name" value="HD_domain"/>
</dbReference>
<evidence type="ECO:0000313" key="2">
    <source>
        <dbReference type="EMBL" id="HIU52027.1"/>
    </source>
</evidence>
<evidence type="ECO:0000313" key="3">
    <source>
        <dbReference type="Proteomes" id="UP000824093"/>
    </source>
</evidence>
<comment type="caution">
    <text evidence="2">The sequence shown here is derived from an EMBL/GenBank/DDBJ whole genome shotgun (WGS) entry which is preliminary data.</text>
</comment>
<organism evidence="2 3">
    <name type="scientific">Candidatus Merdicola faecigallinarum</name>
    <dbReference type="NCBI Taxonomy" id="2840862"/>
    <lineage>
        <taxon>Bacteria</taxon>
        <taxon>Bacillati</taxon>
        <taxon>Bacillota</taxon>
        <taxon>Clostridia</taxon>
        <taxon>Candidatus Merdicola</taxon>
    </lineage>
</organism>
<dbReference type="Gene3D" id="1.10.3210.10">
    <property type="entry name" value="Hypothetical protein af1432"/>
    <property type="match status" value="1"/>
</dbReference>
<reference evidence="2" key="1">
    <citation type="submission" date="2020-10" db="EMBL/GenBank/DDBJ databases">
        <authorList>
            <person name="Gilroy R."/>
        </authorList>
    </citation>
    <scope>NUCLEOTIDE SEQUENCE</scope>
    <source>
        <strain evidence="2">CHK195-15760</strain>
    </source>
</reference>
<dbReference type="InterPro" id="IPR003607">
    <property type="entry name" value="HD/PDEase_dom"/>
</dbReference>
<dbReference type="SUPFAM" id="SSF109604">
    <property type="entry name" value="HD-domain/PDEase-like"/>
    <property type="match status" value="1"/>
</dbReference>
<dbReference type="PROSITE" id="PS51831">
    <property type="entry name" value="HD"/>
    <property type="match status" value="1"/>
</dbReference>
<evidence type="ECO:0000259" key="1">
    <source>
        <dbReference type="PROSITE" id="PS51831"/>
    </source>
</evidence>
<reference evidence="2" key="2">
    <citation type="journal article" date="2021" name="PeerJ">
        <title>Extensive microbial diversity within the chicken gut microbiome revealed by metagenomics and culture.</title>
        <authorList>
            <person name="Gilroy R."/>
            <person name="Ravi A."/>
            <person name="Getino M."/>
            <person name="Pursley I."/>
            <person name="Horton D.L."/>
            <person name="Alikhan N.F."/>
            <person name="Baker D."/>
            <person name="Gharbi K."/>
            <person name="Hall N."/>
            <person name="Watson M."/>
            <person name="Adriaenssens E.M."/>
            <person name="Foster-Nyarko E."/>
            <person name="Jarju S."/>
            <person name="Secka A."/>
            <person name="Antonio M."/>
            <person name="Oren A."/>
            <person name="Chaudhuri R.R."/>
            <person name="La Ragione R."/>
            <person name="Hildebrand F."/>
            <person name="Pallen M.J."/>
        </authorList>
    </citation>
    <scope>NUCLEOTIDE SEQUENCE</scope>
    <source>
        <strain evidence="2">CHK195-15760</strain>
    </source>
</reference>
<proteinExistence type="predicted"/>
<feature type="domain" description="HD" evidence="1">
    <location>
        <begin position="28"/>
        <end position="148"/>
    </location>
</feature>
<dbReference type="AlphaFoldDB" id="A0A9D1SA05"/>